<organism evidence="2 3">
    <name type="scientific">Morus notabilis</name>
    <dbReference type="NCBI Taxonomy" id="981085"/>
    <lineage>
        <taxon>Eukaryota</taxon>
        <taxon>Viridiplantae</taxon>
        <taxon>Streptophyta</taxon>
        <taxon>Embryophyta</taxon>
        <taxon>Tracheophyta</taxon>
        <taxon>Spermatophyta</taxon>
        <taxon>Magnoliopsida</taxon>
        <taxon>eudicotyledons</taxon>
        <taxon>Gunneridae</taxon>
        <taxon>Pentapetalae</taxon>
        <taxon>rosids</taxon>
        <taxon>fabids</taxon>
        <taxon>Rosales</taxon>
        <taxon>Moraceae</taxon>
        <taxon>Moreae</taxon>
        <taxon>Morus</taxon>
    </lineage>
</organism>
<feature type="region of interest" description="Disordered" evidence="1">
    <location>
        <begin position="13"/>
        <end position="118"/>
    </location>
</feature>
<protein>
    <submittedName>
        <fullName evidence="2">Uncharacterized protein</fullName>
    </submittedName>
</protein>
<gene>
    <name evidence="2" type="ORF">L484_026881</name>
</gene>
<accession>W9R695</accession>
<evidence type="ECO:0000256" key="1">
    <source>
        <dbReference type="SAM" id="MobiDB-lite"/>
    </source>
</evidence>
<feature type="compositionally biased region" description="Polar residues" evidence="1">
    <location>
        <begin position="99"/>
        <end position="118"/>
    </location>
</feature>
<sequence length="118" mass="13324">MKLIWVLPENRGQNNIFRPNRVKPRVNRSTGDRAVQHYRSTGSVHTGRPDRSTGQPSVRSTALVDRFPCDPVDRTGRPVESAVREKLTEISPKPCKSSPFYSSFTQKPSKSGLNQNKF</sequence>
<name>W9R695_9ROSA</name>
<feature type="compositionally biased region" description="Basic and acidic residues" evidence="1">
    <location>
        <begin position="67"/>
        <end position="88"/>
    </location>
</feature>
<evidence type="ECO:0000313" key="2">
    <source>
        <dbReference type="EMBL" id="EXB73715.1"/>
    </source>
</evidence>
<proteinExistence type="predicted"/>
<dbReference type="EMBL" id="KE344640">
    <property type="protein sequence ID" value="EXB73715.1"/>
    <property type="molecule type" value="Genomic_DNA"/>
</dbReference>
<evidence type="ECO:0000313" key="3">
    <source>
        <dbReference type="Proteomes" id="UP000030645"/>
    </source>
</evidence>
<dbReference type="AlphaFoldDB" id="W9R695"/>
<dbReference type="Proteomes" id="UP000030645">
    <property type="component" value="Unassembled WGS sequence"/>
</dbReference>
<keyword evidence="3" id="KW-1185">Reference proteome</keyword>
<reference evidence="3" key="1">
    <citation type="submission" date="2013-01" db="EMBL/GenBank/DDBJ databases">
        <title>Draft Genome Sequence of a Mulberry Tree, Morus notabilis C.K. Schneid.</title>
        <authorList>
            <person name="He N."/>
            <person name="Zhao S."/>
        </authorList>
    </citation>
    <scope>NUCLEOTIDE SEQUENCE</scope>
</reference>